<dbReference type="OrthoDB" id="680112at2"/>
<proteinExistence type="predicted"/>
<accession>A0A5B8UEW9</accession>
<protein>
    <recommendedName>
        <fullName evidence="3">Biotin protein ligase C-terminal domain-containing protein</fullName>
    </recommendedName>
</protein>
<gene>
    <name evidence="1" type="ORF">FSB75_04640</name>
</gene>
<dbReference type="EMBL" id="CP042433">
    <property type="protein sequence ID" value="QEC55221.1"/>
    <property type="molecule type" value="Genomic_DNA"/>
</dbReference>
<sequence>MNALKNYLEELMDLKRPATIRFRSVEGSVTEIKGHVVKMDEVSGRLIVETDAGYVIGDDQILQINGHSFENIC</sequence>
<dbReference type="RefSeq" id="WP_146783487.1">
    <property type="nucleotide sequence ID" value="NZ_BAABIO010000006.1"/>
</dbReference>
<dbReference type="Proteomes" id="UP000321204">
    <property type="component" value="Chromosome"/>
</dbReference>
<organism evidence="1 2">
    <name type="scientific">Flavisolibacter ginsenosidimutans</name>
    <dbReference type="NCBI Taxonomy" id="661481"/>
    <lineage>
        <taxon>Bacteria</taxon>
        <taxon>Pseudomonadati</taxon>
        <taxon>Bacteroidota</taxon>
        <taxon>Chitinophagia</taxon>
        <taxon>Chitinophagales</taxon>
        <taxon>Chitinophagaceae</taxon>
        <taxon>Flavisolibacter</taxon>
    </lineage>
</organism>
<evidence type="ECO:0000313" key="1">
    <source>
        <dbReference type="EMBL" id="QEC55221.1"/>
    </source>
</evidence>
<evidence type="ECO:0008006" key="3">
    <source>
        <dbReference type="Google" id="ProtNLM"/>
    </source>
</evidence>
<reference evidence="1 2" key="1">
    <citation type="journal article" date="2015" name="Int. J. Syst. Evol. Microbiol.">
        <title>Flavisolibacter ginsenosidimutans sp. nov., with ginsenoside-converting activity isolated from soil used for cultivating ginseng.</title>
        <authorList>
            <person name="Zhao Y."/>
            <person name="Liu Q."/>
            <person name="Kang M.S."/>
            <person name="Jin F."/>
            <person name="Yu H."/>
            <person name="Im W.T."/>
        </authorList>
    </citation>
    <scope>NUCLEOTIDE SEQUENCE [LARGE SCALE GENOMIC DNA]</scope>
    <source>
        <strain evidence="1 2">Gsoil 636</strain>
    </source>
</reference>
<dbReference type="KEGG" id="fgg:FSB75_04640"/>
<keyword evidence="2" id="KW-1185">Reference proteome</keyword>
<dbReference type="AlphaFoldDB" id="A0A5B8UEW9"/>
<name>A0A5B8UEW9_9BACT</name>
<evidence type="ECO:0000313" key="2">
    <source>
        <dbReference type="Proteomes" id="UP000321204"/>
    </source>
</evidence>